<sequence length="57" mass="6687">MTPRSFRKDIDMDAALRRGRRLRSRAFHDLPRDLSALVRGIFERGDARPPKIVPKDR</sequence>
<proteinExistence type="predicted"/>
<accession>A0ABT3H9I5</accession>
<dbReference type="EMBL" id="JAOQNS010000003">
    <property type="protein sequence ID" value="MCW2307044.1"/>
    <property type="molecule type" value="Genomic_DNA"/>
</dbReference>
<evidence type="ECO:0000313" key="1">
    <source>
        <dbReference type="EMBL" id="MCW2307044.1"/>
    </source>
</evidence>
<keyword evidence="2" id="KW-1185">Reference proteome</keyword>
<dbReference type="Proteomes" id="UP001209755">
    <property type="component" value="Unassembled WGS sequence"/>
</dbReference>
<reference evidence="2" key="1">
    <citation type="submission" date="2023-07" db="EMBL/GenBank/DDBJ databases">
        <title>Genome sequencing of Purple Non-Sulfur Bacteria from various extreme environments.</title>
        <authorList>
            <person name="Mayer M."/>
        </authorList>
    </citation>
    <scope>NUCLEOTIDE SEQUENCE [LARGE SCALE GENOMIC DNA]</scope>
    <source>
        <strain evidence="2">DSM 17935</strain>
    </source>
</reference>
<protein>
    <submittedName>
        <fullName evidence="1">Uncharacterized protein</fullName>
    </submittedName>
</protein>
<organism evidence="1 2">
    <name type="scientific">Rhodobium gokarnense</name>
    <dbReference type="NCBI Taxonomy" id="364296"/>
    <lineage>
        <taxon>Bacteria</taxon>
        <taxon>Pseudomonadati</taxon>
        <taxon>Pseudomonadota</taxon>
        <taxon>Alphaproteobacteria</taxon>
        <taxon>Hyphomicrobiales</taxon>
        <taxon>Rhodobiaceae</taxon>
        <taxon>Rhodobium</taxon>
    </lineage>
</organism>
<name>A0ABT3H9I5_9HYPH</name>
<evidence type="ECO:0000313" key="2">
    <source>
        <dbReference type="Proteomes" id="UP001209755"/>
    </source>
</evidence>
<dbReference type="RefSeq" id="WP_264600696.1">
    <property type="nucleotide sequence ID" value="NZ_JAOQNS010000003.1"/>
</dbReference>
<comment type="caution">
    <text evidence="1">The sequence shown here is derived from an EMBL/GenBank/DDBJ whole genome shotgun (WGS) entry which is preliminary data.</text>
</comment>
<gene>
    <name evidence="1" type="ORF">M2319_001366</name>
</gene>